<organism evidence="2 3">
    <name type="scientific">Novosphingobium capsulatum</name>
    <dbReference type="NCBI Taxonomy" id="13688"/>
    <lineage>
        <taxon>Bacteria</taxon>
        <taxon>Pseudomonadati</taxon>
        <taxon>Pseudomonadota</taxon>
        <taxon>Alphaproteobacteria</taxon>
        <taxon>Sphingomonadales</taxon>
        <taxon>Sphingomonadaceae</taxon>
        <taxon>Novosphingobium</taxon>
    </lineage>
</organism>
<evidence type="ECO:0000313" key="2">
    <source>
        <dbReference type="EMBL" id="MDR6512637.1"/>
    </source>
</evidence>
<name>A0ABU1MQT5_9SPHN</name>
<keyword evidence="3" id="KW-1185">Reference proteome</keyword>
<sequence length="216" mass="22045">MTADRPPVYLADQSAVLGVPARSAGRPIRRGRLVAGIALHFLAPGYGLVLVTDAALGHAPHAWAAWLPHALHLGGWFLAAYGAAAVVASGVAALADRRQRVQAAPPAVPLAPALAAAQGRFGAAADAQLARIASLAAPTEAGPIAQDIIRLLAASSAAPASDPGVQHGTAQALATLADALEQDMRQRSGAAQDQARVMARYIDLKYRPGSDGQDTV</sequence>
<keyword evidence="1" id="KW-0472">Membrane</keyword>
<proteinExistence type="predicted"/>
<feature type="transmembrane region" description="Helical" evidence="1">
    <location>
        <begin position="33"/>
        <end position="56"/>
    </location>
</feature>
<dbReference type="Proteomes" id="UP001184150">
    <property type="component" value="Unassembled WGS sequence"/>
</dbReference>
<feature type="transmembrane region" description="Helical" evidence="1">
    <location>
        <begin position="76"/>
        <end position="95"/>
    </location>
</feature>
<dbReference type="RefSeq" id="WP_107718017.1">
    <property type="nucleotide sequence ID" value="NZ_JAVDRD010000011.1"/>
</dbReference>
<keyword evidence="1" id="KW-1133">Transmembrane helix</keyword>
<gene>
    <name evidence="2" type="ORF">J2792_003522</name>
</gene>
<dbReference type="EMBL" id="JAVDRD010000011">
    <property type="protein sequence ID" value="MDR6512637.1"/>
    <property type="molecule type" value="Genomic_DNA"/>
</dbReference>
<reference evidence="2 3" key="1">
    <citation type="submission" date="2023-07" db="EMBL/GenBank/DDBJ databases">
        <title>Sorghum-associated microbial communities from plants grown in Nebraska, USA.</title>
        <authorList>
            <person name="Schachtman D."/>
        </authorList>
    </citation>
    <scope>NUCLEOTIDE SEQUENCE [LARGE SCALE GENOMIC DNA]</scope>
    <source>
        <strain evidence="2 3">DS1027</strain>
    </source>
</reference>
<accession>A0ABU1MQT5</accession>
<comment type="caution">
    <text evidence="2">The sequence shown here is derived from an EMBL/GenBank/DDBJ whole genome shotgun (WGS) entry which is preliminary data.</text>
</comment>
<evidence type="ECO:0000256" key="1">
    <source>
        <dbReference type="SAM" id="Phobius"/>
    </source>
</evidence>
<keyword evidence="1" id="KW-0812">Transmembrane</keyword>
<protein>
    <submittedName>
        <fullName evidence="2">Uncharacterized protein</fullName>
    </submittedName>
</protein>
<evidence type="ECO:0000313" key="3">
    <source>
        <dbReference type="Proteomes" id="UP001184150"/>
    </source>
</evidence>